<evidence type="ECO:0000313" key="1">
    <source>
        <dbReference type="EMBL" id="EGV15079.1"/>
    </source>
</evidence>
<sequence length="39" mass="4516">MLKKTARKTLQFFLTCIGILDFLENYDKIKGMKMGIPHA</sequence>
<evidence type="ECO:0000313" key="2">
    <source>
        <dbReference type="Proteomes" id="UP000003399"/>
    </source>
</evidence>
<reference evidence="1 2" key="1">
    <citation type="submission" date="2011-07" db="EMBL/GenBank/DDBJ databases">
        <authorList>
            <person name="Harkins D.M."/>
            <person name="Madupu R."/>
            <person name="Durkin A.S."/>
            <person name="Torralba M."/>
            <person name="Methe B."/>
            <person name="Sutton G.G."/>
            <person name="Nelson K.E."/>
        </authorList>
    </citation>
    <scope>NUCLEOTIDE SEQUENCE [LARGE SCALE GENOMIC DNA]</scope>
    <source>
        <strain evidence="1 2">X</strain>
    </source>
</reference>
<gene>
    <name evidence="1" type="ORF">HMPREF1124_1148</name>
</gene>
<dbReference type="AlphaFoldDB" id="F9PBC8"/>
<dbReference type="EMBL" id="AFUQ01000001">
    <property type="protein sequence ID" value="EGV15079.1"/>
    <property type="molecule type" value="Genomic_DNA"/>
</dbReference>
<protein>
    <submittedName>
        <fullName evidence="1">Uncharacterized protein</fullName>
    </submittedName>
</protein>
<dbReference type="Proteomes" id="UP000003399">
    <property type="component" value="Unassembled WGS sequence"/>
</dbReference>
<organism evidence="1 2">
    <name type="scientific">Streptococcus infantis X</name>
    <dbReference type="NCBI Taxonomy" id="997830"/>
    <lineage>
        <taxon>Bacteria</taxon>
        <taxon>Bacillati</taxon>
        <taxon>Bacillota</taxon>
        <taxon>Bacilli</taxon>
        <taxon>Lactobacillales</taxon>
        <taxon>Streptococcaceae</taxon>
        <taxon>Streptococcus</taxon>
    </lineage>
</organism>
<accession>F9PBC8</accession>
<proteinExistence type="predicted"/>
<dbReference type="PATRIC" id="fig|997830.4.peg.630"/>
<comment type="caution">
    <text evidence="1">The sequence shown here is derived from an EMBL/GenBank/DDBJ whole genome shotgun (WGS) entry which is preliminary data.</text>
</comment>
<name>F9PBC8_9STRE</name>